<comment type="caution">
    <text evidence="6">Lacks conserved residue(s) required for the propagation of feature annotation.</text>
</comment>
<evidence type="ECO:0000313" key="9">
    <source>
        <dbReference type="WBParaSite" id="TCLT_0000589601-mRNA-1"/>
    </source>
</evidence>
<comment type="subcellular location">
    <subcellularLocation>
        <location evidence="1 6">Membrane</location>
        <topology evidence="1 6">Multi-pass membrane protein</topology>
    </subcellularLocation>
</comment>
<evidence type="ECO:0000256" key="3">
    <source>
        <dbReference type="ARBA" id="ARBA00022692"/>
    </source>
</evidence>
<evidence type="ECO:0000313" key="8">
    <source>
        <dbReference type="Proteomes" id="UP000276776"/>
    </source>
</evidence>
<dbReference type="AlphaFoldDB" id="A0A0N5CZH6"/>
<organism evidence="9">
    <name type="scientific">Thelazia callipaeda</name>
    <name type="common">Oriental eyeworm</name>
    <name type="synonym">Parasitic nematode</name>
    <dbReference type="NCBI Taxonomy" id="103827"/>
    <lineage>
        <taxon>Eukaryota</taxon>
        <taxon>Metazoa</taxon>
        <taxon>Ecdysozoa</taxon>
        <taxon>Nematoda</taxon>
        <taxon>Chromadorea</taxon>
        <taxon>Rhabditida</taxon>
        <taxon>Spirurina</taxon>
        <taxon>Spiruromorpha</taxon>
        <taxon>Thelazioidea</taxon>
        <taxon>Thelaziidae</taxon>
        <taxon>Thelazia</taxon>
    </lineage>
</organism>
<dbReference type="OrthoDB" id="2151161at2759"/>
<dbReference type="GO" id="GO:0009306">
    <property type="term" value="P:protein secretion"/>
    <property type="evidence" value="ECO:0007669"/>
    <property type="project" value="TreeGrafter"/>
</dbReference>
<dbReference type="GO" id="GO:0000139">
    <property type="term" value="C:Golgi membrane"/>
    <property type="evidence" value="ECO:0007669"/>
    <property type="project" value="TreeGrafter"/>
</dbReference>
<dbReference type="OMA" id="FEWMIVA"/>
<reference evidence="9" key="1">
    <citation type="submission" date="2017-02" db="UniProtKB">
        <authorList>
            <consortium name="WormBaseParasite"/>
        </authorList>
    </citation>
    <scope>IDENTIFICATION</scope>
</reference>
<evidence type="ECO:0000313" key="7">
    <source>
        <dbReference type="EMBL" id="VDN03178.1"/>
    </source>
</evidence>
<feature type="transmembrane region" description="Helical" evidence="6">
    <location>
        <begin position="133"/>
        <end position="152"/>
    </location>
</feature>
<accession>A0A0N5CZH6</accession>
<dbReference type="STRING" id="103827.A0A0N5CZH6"/>
<dbReference type="InterPro" id="IPR008564">
    <property type="entry name" value="TVP23-like"/>
</dbReference>
<name>A0A0N5CZH6_THECL</name>
<keyword evidence="5 6" id="KW-0472">Membrane</keyword>
<gene>
    <name evidence="7" type="ORF">TCLT_LOCUS5885</name>
</gene>
<evidence type="ECO:0000256" key="2">
    <source>
        <dbReference type="ARBA" id="ARBA00005467"/>
    </source>
</evidence>
<sequence>MRKVKTIYNVLLFYFSHPSIIFSHVAFRTAAILFYIFAHLFTDSFIIQFLVILILLSMDFWTVKNITGRLLVGLRWWNFVDAEGNNHWRYESAKDMSRFDALERQIFWSALTAAPALWALLACIAFVTLKWEWMIVALIGLTMNAANLYGYLRCRWATTNEFTNYFSKIAFLSVNCFLFSIFIFHLAYIFFV</sequence>
<comment type="similarity">
    <text evidence="2 6">Belongs to the TVP23 family.</text>
</comment>
<feature type="transmembrane region" description="Helical" evidence="6">
    <location>
        <begin position="172"/>
        <end position="191"/>
    </location>
</feature>
<dbReference type="GO" id="GO:0016192">
    <property type="term" value="P:vesicle-mediated transport"/>
    <property type="evidence" value="ECO:0007669"/>
    <property type="project" value="TreeGrafter"/>
</dbReference>
<keyword evidence="8" id="KW-1185">Reference proteome</keyword>
<dbReference type="PANTHER" id="PTHR13019">
    <property type="entry name" value="GOLGI APPARATUS MEMBRANE PROTEIN TVP23"/>
    <property type="match status" value="1"/>
</dbReference>
<keyword evidence="3 6" id="KW-0812">Transmembrane</keyword>
<feature type="transmembrane region" description="Helical" evidence="6">
    <location>
        <begin position="32"/>
        <end position="56"/>
    </location>
</feature>
<dbReference type="WBParaSite" id="TCLT_0000589601-mRNA-1">
    <property type="protein sequence ID" value="TCLT_0000589601-mRNA-1"/>
    <property type="gene ID" value="TCLT_0000589601"/>
</dbReference>
<dbReference type="Pfam" id="PF05832">
    <property type="entry name" value="DUF846"/>
    <property type="match status" value="1"/>
</dbReference>
<keyword evidence="4 6" id="KW-1133">Transmembrane helix</keyword>
<feature type="transmembrane region" description="Helical" evidence="6">
    <location>
        <begin position="106"/>
        <end position="127"/>
    </location>
</feature>
<proteinExistence type="inferred from homology"/>
<evidence type="ECO:0000256" key="5">
    <source>
        <dbReference type="ARBA" id="ARBA00023136"/>
    </source>
</evidence>
<feature type="transmembrane region" description="Helical" evidence="6">
    <location>
        <begin position="7"/>
        <end position="26"/>
    </location>
</feature>
<reference evidence="7 8" key="2">
    <citation type="submission" date="2018-11" db="EMBL/GenBank/DDBJ databases">
        <authorList>
            <consortium name="Pathogen Informatics"/>
        </authorList>
    </citation>
    <scope>NUCLEOTIDE SEQUENCE [LARGE SCALE GENOMIC DNA]</scope>
</reference>
<dbReference type="EMBL" id="UYYF01004371">
    <property type="protein sequence ID" value="VDN03178.1"/>
    <property type="molecule type" value="Genomic_DNA"/>
</dbReference>
<evidence type="ECO:0000256" key="6">
    <source>
        <dbReference type="RuleBase" id="RU361206"/>
    </source>
</evidence>
<dbReference type="Proteomes" id="UP000276776">
    <property type="component" value="Unassembled WGS sequence"/>
</dbReference>
<evidence type="ECO:0000256" key="1">
    <source>
        <dbReference type="ARBA" id="ARBA00004141"/>
    </source>
</evidence>
<protein>
    <recommendedName>
        <fullName evidence="6">Golgi apparatus membrane protein TVP23 homolog</fullName>
    </recommendedName>
</protein>
<dbReference type="PANTHER" id="PTHR13019:SF25">
    <property type="entry name" value="GOLGI APPARATUS MEMBRANE PROTEIN TVP23 HOMOLOG"/>
    <property type="match status" value="1"/>
</dbReference>
<evidence type="ECO:0000256" key="4">
    <source>
        <dbReference type="ARBA" id="ARBA00022989"/>
    </source>
</evidence>